<dbReference type="EMBL" id="BAFK01000005">
    <property type="protein sequence ID" value="GAB58326.1"/>
    <property type="molecule type" value="Genomic_DNA"/>
</dbReference>
<dbReference type="Proteomes" id="UP000004374">
    <property type="component" value="Unassembled WGS sequence"/>
</dbReference>
<protein>
    <recommendedName>
        <fullName evidence="4">MSHA biogenesis protein MshK</fullName>
    </recommendedName>
</protein>
<sequence>MKILFACSLAALLFSQPVPADPTRPAPGWNSNLSSARAEAAVPLKLQLIKHTTAGPVAVINGQLLRRGDYYQQYQLLAIKDKQVVLQRNGEQQTLSLHNTVIKNYEN</sequence>
<dbReference type="STRING" id="562729.RNAN_1298"/>
<comment type="caution">
    <text evidence="2">The sequence shown here is derived from an EMBL/GenBank/DDBJ whole genome shotgun (WGS) entry which is preliminary data.</text>
</comment>
<accession>I1DW98</accession>
<evidence type="ECO:0000313" key="3">
    <source>
        <dbReference type="Proteomes" id="UP000004374"/>
    </source>
</evidence>
<evidence type="ECO:0000256" key="1">
    <source>
        <dbReference type="SAM" id="SignalP"/>
    </source>
</evidence>
<dbReference type="AlphaFoldDB" id="I1DW98"/>
<evidence type="ECO:0000313" key="2">
    <source>
        <dbReference type="EMBL" id="GAB58326.1"/>
    </source>
</evidence>
<gene>
    <name evidence="2" type="ORF">RNAN_1298</name>
</gene>
<feature type="chain" id="PRO_5003639552" description="MSHA biogenesis protein MshK" evidence="1">
    <location>
        <begin position="21"/>
        <end position="107"/>
    </location>
</feature>
<proteinExistence type="predicted"/>
<evidence type="ECO:0008006" key="4">
    <source>
        <dbReference type="Google" id="ProtNLM"/>
    </source>
</evidence>
<name>I1DW98_9GAMM</name>
<keyword evidence="1" id="KW-0732">Signal</keyword>
<dbReference type="OrthoDB" id="5770996at2"/>
<organism evidence="2 3">
    <name type="scientific">Rheinheimera nanhaiensis E407-8</name>
    <dbReference type="NCBI Taxonomy" id="562729"/>
    <lineage>
        <taxon>Bacteria</taxon>
        <taxon>Pseudomonadati</taxon>
        <taxon>Pseudomonadota</taxon>
        <taxon>Gammaproteobacteria</taxon>
        <taxon>Chromatiales</taxon>
        <taxon>Chromatiaceae</taxon>
        <taxon>Rheinheimera</taxon>
    </lineage>
</organism>
<keyword evidence="3" id="KW-1185">Reference proteome</keyword>
<feature type="signal peptide" evidence="1">
    <location>
        <begin position="1"/>
        <end position="20"/>
    </location>
</feature>
<reference evidence="2 3" key="1">
    <citation type="journal article" date="2012" name="J. Bacteriol.">
        <title>Genome Sequence of the Protease-Producing Bacterium Rheinheimera nanhaiensis E407-8T, Isolated from Deep-Sea Sediment of the South China Sea.</title>
        <authorList>
            <person name="Zhang X.-Y."/>
            <person name="Zhang Y.-J."/>
            <person name="Qin Q.-L."/>
            <person name="Xie B.-B."/>
            <person name="Chen X.-L."/>
            <person name="Zhou B.-C."/>
            <person name="Zhang Y.-Z."/>
        </authorList>
    </citation>
    <scope>NUCLEOTIDE SEQUENCE [LARGE SCALE GENOMIC DNA]</scope>
    <source>
        <strain evidence="2 3">E407-8</strain>
    </source>
</reference>
<dbReference type="RefSeq" id="WP_008219904.1">
    <property type="nucleotide sequence ID" value="NZ_BAFK01000005.1"/>
</dbReference>